<feature type="compositionally biased region" description="Polar residues" evidence="1">
    <location>
        <begin position="60"/>
        <end position="69"/>
    </location>
</feature>
<keyword evidence="3" id="KW-1185">Reference proteome</keyword>
<reference evidence="3" key="1">
    <citation type="journal article" date="2019" name="Int. J. Syst. Evol. Microbiol.">
        <title>The Global Catalogue of Microorganisms (GCM) 10K type strain sequencing project: providing services to taxonomists for standard genome sequencing and annotation.</title>
        <authorList>
            <consortium name="The Broad Institute Genomics Platform"/>
            <consortium name="The Broad Institute Genome Sequencing Center for Infectious Disease"/>
            <person name="Wu L."/>
            <person name="Ma J."/>
        </authorList>
    </citation>
    <scope>NUCLEOTIDE SEQUENCE [LARGE SCALE GENOMIC DNA]</scope>
    <source>
        <strain evidence="3">NBRC 108730</strain>
    </source>
</reference>
<proteinExistence type="predicted"/>
<gene>
    <name evidence="2" type="ORF">GCM10025868_26300</name>
</gene>
<evidence type="ECO:0000256" key="1">
    <source>
        <dbReference type="SAM" id="MobiDB-lite"/>
    </source>
</evidence>
<comment type="caution">
    <text evidence="2">The sequence shown here is derived from an EMBL/GenBank/DDBJ whole genome shotgun (WGS) entry which is preliminary data.</text>
</comment>
<feature type="region of interest" description="Disordered" evidence="1">
    <location>
        <begin position="42"/>
        <end position="71"/>
    </location>
</feature>
<accession>A0ABQ6JJH3</accession>
<sequence length="101" mass="10218">MPLDRSRAIDIALTMPAAAPKPSTKRSAISVSTLGATAHAIAATTNPASPMSSGRRRPTASLSGPSTTWPMARPASVAVSVRAVTDAVAPRSSAIVGRLGR</sequence>
<dbReference type="EMBL" id="BSUZ01000001">
    <property type="protein sequence ID" value="GMA87380.1"/>
    <property type="molecule type" value="Genomic_DNA"/>
</dbReference>
<evidence type="ECO:0000313" key="2">
    <source>
        <dbReference type="EMBL" id="GMA87380.1"/>
    </source>
</evidence>
<organism evidence="2 3">
    <name type="scientific">Angustibacter aerolatus</name>
    <dbReference type="NCBI Taxonomy" id="1162965"/>
    <lineage>
        <taxon>Bacteria</taxon>
        <taxon>Bacillati</taxon>
        <taxon>Actinomycetota</taxon>
        <taxon>Actinomycetes</taxon>
        <taxon>Kineosporiales</taxon>
        <taxon>Kineosporiaceae</taxon>
    </lineage>
</organism>
<feature type="compositionally biased region" description="Polar residues" evidence="1">
    <location>
        <begin position="43"/>
        <end position="52"/>
    </location>
</feature>
<name>A0ABQ6JJH3_9ACTN</name>
<protein>
    <submittedName>
        <fullName evidence="2">Uncharacterized protein</fullName>
    </submittedName>
</protein>
<evidence type="ECO:0000313" key="3">
    <source>
        <dbReference type="Proteomes" id="UP001157017"/>
    </source>
</evidence>
<dbReference type="Proteomes" id="UP001157017">
    <property type="component" value="Unassembled WGS sequence"/>
</dbReference>